<dbReference type="RefSeq" id="WP_130604018.1">
    <property type="nucleotide sequence ID" value="NZ_CP034759.1"/>
</dbReference>
<accession>A0A4P6PC91</accession>
<dbReference type="SUPFAM" id="SSF55961">
    <property type="entry name" value="Bet v1-like"/>
    <property type="match status" value="1"/>
</dbReference>
<proteinExistence type="predicted"/>
<keyword evidence="2" id="KW-1185">Reference proteome</keyword>
<reference evidence="1 2" key="1">
    <citation type="submission" date="2018-12" db="EMBL/GenBank/DDBJ databases">
        <title>Complete genome of Litorilituus sediminis.</title>
        <authorList>
            <person name="Liu A."/>
            <person name="Rong J."/>
        </authorList>
    </citation>
    <scope>NUCLEOTIDE SEQUENCE [LARGE SCALE GENOMIC DNA]</scope>
    <source>
        <strain evidence="1 2">JCM 17549</strain>
    </source>
</reference>
<protein>
    <submittedName>
        <fullName evidence="1">Polyketide cyclase</fullName>
    </submittedName>
</protein>
<evidence type="ECO:0000313" key="2">
    <source>
        <dbReference type="Proteomes" id="UP000290244"/>
    </source>
</evidence>
<dbReference type="OrthoDB" id="9807923at2"/>
<dbReference type="AlphaFoldDB" id="A0A4P6PC91"/>
<dbReference type="EMBL" id="CP034759">
    <property type="protein sequence ID" value="QBG37352.1"/>
    <property type="molecule type" value="Genomic_DNA"/>
</dbReference>
<gene>
    <name evidence="1" type="ORF">EMK97_17205</name>
</gene>
<evidence type="ECO:0000313" key="1">
    <source>
        <dbReference type="EMBL" id="QBG37352.1"/>
    </source>
</evidence>
<sequence length="178" mass="20338">MLKKIALTLFIILLLPLVAALFVKDSYDVEREVIIKQPVDKVFAYVKHLKNQDNYSKWALMDPDMKKSYRGVDGTVGFVSAWQSDNEEVGSGEQEIMAIVEGKRVDFQLRFLKPFQATEPAYMTTEGISANQTKVKWGFSGHLDYPMNLMMLFMDFEQIIGDDLQTGLNNLKTLQESQ</sequence>
<dbReference type="KEGG" id="lsd:EMK97_17205"/>
<name>A0A4P6PC91_9GAMM</name>
<dbReference type="InterPro" id="IPR023393">
    <property type="entry name" value="START-like_dom_sf"/>
</dbReference>
<dbReference type="CDD" id="cd07818">
    <property type="entry name" value="SRPBCC_1"/>
    <property type="match status" value="1"/>
</dbReference>
<dbReference type="Proteomes" id="UP000290244">
    <property type="component" value="Chromosome"/>
</dbReference>
<organism evidence="1 2">
    <name type="scientific">Litorilituus sediminis</name>
    <dbReference type="NCBI Taxonomy" id="718192"/>
    <lineage>
        <taxon>Bacteria</taxon>
        <taxon>Pseudomonadati</taxon>
        <taxon>Pseudomonadota</taxon>
        <taxon>Gammaproteobacteria</taxon>
        <taxon>Alteromonadales</taxon>
        <taxon>Colwelliaceae</taxon>
        <taxon>Litorilituus</taxon>
    </lineage>
</organism>
<dbReference type="Gene3D" id="3.30.530.20">
    <property type="match status" value="1"/>
</dbReference>